<dbReference type="SUPFAM" id="SSF48452">
    <property type="entry name" value="TPR-like"/>
    <property type="match status" value="1"/>
</dbReference>
<dbReference type="GO" id="GO:0016020">
    <property type="term" value="C:membrane"/>
    <property type="evidence" value="ECO:0007669"/>
    <property type="project" value="InterPro"/>
</dbReference>
<dbReference type="InterPro" id="IPR011712">
    <property type="entry name" value="Sig_transdc_His_kin_sub3_dim/P"/>
</dbReference>
<feature type="signal peptide" evidence="11">
    <location>
        <begin position="1"/>
        <end position="18"/>
    </location>
</feature>
<comment type="caution">
    <text evidence="13">The sequence shown here is derived from an EMBL/GenBank/DDBJ whole genome shotgun (WGS) entry which is preliminary data.</text>
</comment>
<keyword evidence="6" id="KW-0418">Kinase</keyword>
<gene>
    <name evidence="13" type="ORF">GTQ38_03875</name>
</gene>
<comment type="catalytic activity">
    <reaction evidence="1">
        <text>ATP + protein L-histidine = ADP + protein N-phospho-L-histidine.</text>
        <dbReference type="EC" id="2.7.13.3"/>
    </reaction>
</comment>
<dbReference type="Pfam" id="PF07730">
    <property type="entry name" value="HisKA_3"/>
    <property type="match status" value="1"/>
</dbReference>
<evidence type="ECO:0000256" key="4">
    <source>
        <dbReference type="ARBA" id="ARBA00022679"/>
    </source>
</evidence>
<evidence type="ECO:0000259" key="12">
    <source>
        <dbReference type="PROSITE" id="PS50109"/>
    </source>
</evidence>
<dbReference type="Gene3D" id="3.30.565.10">
    <property type="entry name" value="Histidine kinase-like ATPase, C-terminal domain"/>
    <property type="match status" value="1"/>
</dbReference>
<dbReference type="Gene3D" id="1.20.5.1930">
    <property type="match status" value="1"/>
</dbReference>
<dbReference type="InterPro" id="IPR005467">
    <property type="entry name" value="His_kinase_dom"/>
</dbReference>
<evidence type="ECO:0000256" key="5">
    <source>
        <dbReference type="ARBA" id="ARBA00022741"/>
    </source>
</evidence>
<dbReference type="AlphaFoldDB" id="A0A6L9E903"/>
<evidence type="ECO:0000256" key="9">
    <source>
        <dbReference type="SAM" id="Coils"/>
    </source>
</evidence>
<keyword evidence="5" id="KW-0547">Nucleotide-binding</keyword>
<dbReference type="PANTHER" id="PTHR24421:SF10">
    <property type="entry name" value="NITRATE_NITRITE SENSOR PROTEIN NARQ"/>
    <property type="match status" value="1"/>
</dbReference>
<dbReference type="Pfam" id="PF02518">
    <property type="entry name" value="HATPase_c"/>
    <property type="match status" value="1"/>
</dbReference>
<feature type="domain" description="Histidine kinase" evidence="12">
    <location>
        <begin position="527"/>
        <end position="673"/>
    </location>
</feature>
<keyword evidence="8" id="KW-0902">Two-component regulatory system</keyword>
<evidence type="ECO:0000256" key="8">
    <source>
        <dbReference type="ARBA" id="ARBA00023012"/>
    </source>
</evidence>
<dbReference type="InterPro" id="IPR003594">
    <property type="entry name" value="HATPase_dom"/>
</dbReference>
<dbReference type="EC" id="2.7.13.3" evidence="2"/>
<dbReference type="Gene3D" id="1.25.40.10">
    <property type="entry name" value="Tetratricopeptide repeat domain"/>
    <property type="match status" value="1"/>
</dbReference>
<feature type="coiled-coil region" evidence="9">
    <location>
        <begin position="298"/>
        <end position="325"/>
    </location>
</feature>
<evidence type="ECO:0000313" key="13">
    <source>
        <dbReference type="EMBL" id="NAS11124.1"/>
    </source>
</evidence>
<dbReference type="InterPro" id="IPR036890">
    <property type="entry name" value="HATPase_C_sf"/>
</dbReference>
<keyword evidence="4" id="KW-0808">Transferase</keyword>
<evidence type="ECO:0000256" key="2">
    <source>
        <dbReference type="ARBA" id="ARBA00012438"/>
    </source>
</evidence>
<keyword evidence="11" id="KW-0732">Signal</keyword>
<dbReference type="PANTHER" id="PTHR24421">
    <property type="entry name" value="NITRATE/NITRITE SENSOR PROTEIN NARX-RELATED"/>
    <property type="match status" value="1"/>
</dbReference>
<evidence type="ECO:0000256" key="3">
    <source>
        <dbReference type="ARBA" id="ARBA00022553"/>
    </source>
</evidence>
<dbReference type="PROSITE" id="PS50109">
    <property type="entry name" value="HIS_KIN"/>
    <property type="match status" value="1"/>
</dbReference>
<evidence type="ECO:0000256" key="7">
    <source>
        <dbReference type="ARBA" id="ARBA00022840"/>
    </source>
</evidence>
<dbReference type="GO" id="GO:0000155">
    <property type="term" value="F:phosphorelay sensor kinase activity"/>
    <property type="evidence" value="ECO:0007669"/>
    <property type="project" value="InterPro"/>
</dbReference>
<dbReference type="EMBL" id="WXYO01000002">
    <property type="protein sequence ID" value="NAS11124.1"/>
    <property type="molecule type" value="Genomic_DNA"/>
</dbReference>
<sequence>MKTICCLFLFILTLSLSAQEVDLTNTVQALKLKINNSEDVERLMWMDSLSRLIYSRTDLGYDSIARSTIDFALELDSTRLALEQSRILMIYTWQELRKPQNAIAFFNDLKEKLPANQHFFELSGVYTQAARNYTMLNRLEKALENYEQAFAYAVQANNQTQMGIIKNVMGNVLSLMGDFQGAAAALQESYEILSESDPEMGWRPKGNLSVLYSQNGLQEEAKKIRLEIIEEARGYASEKNKNEVLNSQFFNQAFDEMLNGSQKERIRFLDSTRVYAFKNGYKYHELQVLVAQLSAYSENGMLDKAEAVKKELDEQREEGESFELDEYNLAMAHYEFAVGNYQRAARLGEREYEKLKNSQFYEGIYMSHGFLAKVYDSLGNLSRAHEHLRAHHKIKDSIETVQKANGFSYYQALYEAEKKDSEIATQKSEIALLNARNRAQNMWITFGGLGILAVLAILYLVWVQNATKRKQQAQARFSRNLIKGQEEERTRVARELHDGVGQKLMLLAKRSKSGEDAAVKSLAMDTLEELRSVSRYLHPATLEKLGFSAAVRAIIDEVDANTDIFFTHSIEDVDDLLNDEKSLQLYRIMQELLNNIVKHSEAGSVSVDIERKAGTIEIVVKDNGKGFSFKEKIRDSASLGMRTILERSKMAGAKLHVDSELSTGTTVSLEMPV</sequence>
<accession>A0A6L9E903</accession>
<dbReference type="CDD" id="cd16917">
    <property type="entry name" value="HATPase_UhpB-NarQ-NarX-like"/>
    <property type="match status" value="1"/>
</dbReference>
<keyword evidence="14" id="KW-1185">Reference proteome</keyword>
<reference evidence="13 14" key="1">
    <citation type="submission" date="2020-01" db="EMBL/GenBank/DDBJ databases">
        <title>Bacteria diversity of Porities sp.</title>
        <authorList>
            <person name="Wang G."/>
        </authorList>
    </citation>
    <scope>NUCLEOTIDE SEQUENCE [LARGE SCALE GENOMIC DNA]</scope>
    <source>
        <strain evidence="13 14">R33</strain>
    </source>
</reference>
<evidence type="ECO:0000313" key="14">
    <source>
        <dbReference type="Proteomes" id="UP000475249"/>
    </source>
</evidence>
<keyword evidence="10" id="KW-0472">Membrane</keyword>
<proteinExistence type="predicted"/>
<dbReference type="RefSeq" id="WP_161434172.1">
    <property type="nucleotide sequence ID" value="NZ_WXYO01000002.1"/>
</dbReference>
<dbReference type="InterPro" id="IPR011990">
    <property type="entry name" value="TPR-like_helical_dom_sf"/>
</dbReference>
<keyword evidence="9" id="KW-0175">Coiled coil</keyword>
<name>A0A6L9E903_9FLAO</name>
<dbReference type="Proteomes" id="UP000475249">
    <property type="component" value="Unassembled WGS sequence"/>
</dbReference>
<evidence type="ECO:0000256" key="1">
    <source>
        <dbReference type="ARBA" id="ARBA00000085"/>
    </source>
</evidence>
<evidence type="ECO:0000256" key="11">
    <source>
        <dbReference type="SAM" id="SignalP"/>
    </source>
</evidence>
<protein>
    <recommendedName>
        <fullName evidence="2">histidine kinase</fullName>
        <ecNumber evidence="2">2.7.13.3</ecNumber>
    </recommendedName>
</protein>
<evidence type="ECO:0000256" key="10">
    <source>
        <dbReference type="SAM" id="Phobius"/>
    </source>
</evidence>
<organism evidence="13 14">
    <name type="scientific">Poritiphilus flavus</name>
    <dbReference type="NCBI Taxonomy" id="2697053"/>
    <lineage>
        <taxon>Bacteria</taxon>
        <taxon>Pseudomonadati</taxon>
        <taxon>Bacteroidota</taxon>
        <taxon>Flavobacteriia</taxon>
        <taxon>Flavobacteriales</taxon>
        <taxon>Flavobacteriaceae</taxon>
        <taxon>Poritiphilus</taxon>
    </lineage>
</organism>
<keyword evidence="10" id="KW-0812">Transmembrane</keyword>
<feature type="coiled-coil region" evidence="9">
    <location>
        <begin position="129"/>
        <end position="156"/>
    </location>
</feature>
<dbReference type="GO" id="GO:0005524">
    <property type="term" value="F:ATP binding"/>
    <property type="evidence" value="ECO:0007669"/>
    <property type="project" value="UniProtKB-KW"/>
</dbReference>
<feature type="chain" id="PRO_5026698933" description="histidine kinase" evidence="11">
    <location>
        <begin position="19"/>
        <end position="673"/>
    </location>
</feature>
<dbReference type="SUPFAM" id="SSF55874">
    <property type="entry name" value="ATPase domain of HSP90 chaperone/DNA topoisomerase II/histidine kinase"/>
    <property type="match status" value="1"/>
</dbReference>
<dbReference type="InterPro" id="IPR050482">
    <property type="entry name" value="Sensor_HK_TwoCompSys"/>
</dbReference>
<keyword evidence="7" id="KW-0067">ATP-binding</keyword>
<keyword evidence="10" id="KW-1133">Transmembrane helix</keyword>
<evidence type="ECO:0000256" key="6">
    <source>
        <dbReference type="ARBA" id="ARBA00022777"/>
    </source>
</evidence>
<dbReference type="SMART" id="SM00387">
    <property type="entry name" value="HATPase_c"/>
    <property type="match status" value="1"/>
</dbReference>
<feature type="transmembrane region" description="Helical" evidence="10">
    <location>
        <begin position="442"/>
        <end position="462"/>
    </location>
</feature>
<keyword evidence="3" id="KW-0597">Phosphoprotein</keyword>
<dbReference type="GO" id="GO:0046983">
    <property type="term" value="F:protein dimerization activity"/>
    <property type="evidence" value="ECO:0007669"/>
    <property type="project" value="InterPro"/>
</dbReference>